<comment type="caution">
    <text evidence="2">The sequence shown here is derived from an EMBL/GenBank/DDBJ whole genome shotgun (WGS) entry which is preliminary data.</text>
</comment>
<reference evidence="2" key="1">
    <citation type="journal article" date="2020" name="Stud. Mycol.">
        <title>101 Dothideomycetes genomes: a test case for predicting lifestyles and emergence of pathogens.</title>
        <authorList>
            <person name="Haridas S."/>
            <person name="Albert R."/>
            <person name="Binder M."/>
            <person name="Bloem J."/>
            <person name="Labutti K."/>
            <person name="Salamov A."/>
            <person name="Andreopoulos B."/>
            <person name="Baker S."/>
            <person name="Barry K."/>
            <person name="Bills G."/>
            <person name="Bluhm B."/>
            <person name="Cannon C."/>
            <person name="Castanera R."/>
            <person name="Culley D."/>
            <person name="Daum C."/>
            <person name="Ezra D."/>
            <person name="Gonzalez J."/>
            <person name="Henrissat B."/>
            <person name="Kuo A."/>
            <person name="Liang C."/>
            <person name="Lipzen A."/>
            <person name="Lutzoni F."/>
            <person name="Magnuson J."/>
            <person name="Mondo S."/>
            <person name="Nolan M."/>
            <person name="Ohm R."/>
            <person name="Pangilinan J."/>
            <person name="Park H.-J."/>
            <person name="Ramirez L."/>
            <person name="Alfaro M."/>
            <person name="Sun H."/>
            <person name="Tritt A."/>
            <person name="Yoshinaga Y."/>
            <person name="Zwiers L.-H."/>
            <person name="Turgeon B."/>
            <person name="Goodwin S."/>
            <person name="Spatafora J."/>
            <person name="Crous P."/>
            <person name="Grigoriev I."/>
        </authorList>
    </citation>
    <scope>NUCLEOTIDE SEQUENCE</scope>
    <source>
        <strain evidence="2">CBS 260.36</strain>
    </source>
</reference>
<dbReference type="InterPro" id="IPR023213">
    <property type="entry name" value="CAT-like_dom_sf"/>
</dbReference>
<accession>A0A9P4J132</accession>
<evidence type="ECO:0000313" key="2">
    <source>
        <dbReference type="EMBL" id="KAF2152739.1"/>
    </source>
</evidence>
<dbReference type="GO" id="GO:0044550">
    <property type="term" value="P:secondary metabolite biosynthetic process"/>
    <property type="evidence" value="ECO:0007669"/>
    <property type="project" value="TreeGrafter"/>
</dbReference>
<dbReference type="AlphaFoldDB" id="A0A9P4J132"/>
<protein>
    <submittedName>
        <fullName evidence="2">Transferase</fullName>
    </submittedName>
</protein>
<organism evidence="2 3">
    <name type="scientific">Myriangium duriaei CBS 260.36</name>
    <dbReference type="NCBI Taxonomy" id="1168546"/>
    <lineage>
        <taxon>Eukaryota</taxon>
        <taxon>Fungi</taxon>
        <taxon>Dikarya</taxon>
        <taxon>Ascomycota</taxon>
        <taxon>Pezizomycotina</taxon>
        <taxon>Dothideomycetes</taxon>
        <taxon>Dothideomycetidae</taxon>
        <taxon>Myriangiales</taxon>
        <taxon>Myriangiaceae</taxon>
        <taxon>Myriangium</taxon>
    </lineage>
</organism>
<dbReference type="EMBL" id="ML996086">
    <property type="protein sequence ID" value="KAF2152739.1"/>
    <property type="molecule type" value="Genomic_DNA"/>
</dbReference>
<gene>
    <name evidence="2" type="ORF">K461DRAFT_294381</name>
</gene>
<keyword evidence="1 2" id="KW-0808">Transferase</keyword>
<evidence type="ECO:0000313" key="3">
    <source>
        <dbReference type="Proteomes" id="UP000799439"/>
    </source>
</evidence>
<dbReference type="PANTHER" id="PTHR31642:SF310">
    <property type="entry name" value="FATTY ALCOHOL:CAFFEOYL-COA ACYLTRANSFERASE"/>
    <property type="match status" value="1"/>
</dbReference>
<evidence type="ECO:0000256" key="1">
    <source>
        <dbReference type="ARBA" id="ARBA00022679"/>
    </source>
</evidence>
<name>A0A9P4J132_9PEZI</name>
<dbReference type="InterPro" id="IPR050317">
    <property type="entry name" value="Plant_Fungal_Acyltransferase"/>
</dbReference>
<sequence length="474" mass="51812">MASNGATTSDVENSILIECPPFDITLSHWDRIFPPTPSKRILCFQLPQGANKSNVIEHLHIAFHHTVQRVPFLAGRIVPFSEEEGGRPWLRNITPDGAARLDIRDLSGELSFSQLKQANFPQTLLKADKLCTFARVAYVSEDPVDVCCFNATFINGGLLLVVQVMHIAADGRGVSDIIKIFADNLRKTKLGELRRPLETIKTVYKSDRTALVSGNGLTGSLEGHPAFTASPVNTHSFIQDVSSACQTYRISASNLVILKKLASMHLSAGEWISTGDAIAALIWRSIMMARHRAGILPNGRDISLAQPVDFRTHLKIPPPYFGNCLYMTRAATQFSTVANPKSGLTAAAQIIRNDVRSVTADVVRDLLAFSERTEKEQHTHLKIIGEVATSGIILTSHFKFNLHDIDFGETFVDGRIQALRFPEKGTMGGAVIVMPQLPDGGCEFMVSEEMATVSALRDDALFTRFAVGGGDGSE</sequence>
<dbReference type="Pfam" id="PF02458">
    <property type="entry name" value="Transferase"/>
    <property type="match status" value="1"/>
</dbReference>
<dbReference type="GO" id="GO:0016747">
    <property type="term" value="F:acyltransferase activity, transferring groups other than amino-acyl groups"/>
    <property type="evidence" value="ECO:0007669"/>
    <property type="project" value="TreeGrafter"/>
</dbReference>
<dbReference type="Proteomes" id="UP000799439">
    <property type="component" value="Unassembled WGS sequence"/>
</dbReference>
<dbReference type="PANTHER" id="PTHR31642">
    <property type="entry name" value="TRICHOTHECENE 3-O-ACETYLTRANSFERASE"/>
    <property type="match status" value="1"/>
</dbReference>
<keyword evidence="3" id="KW-1185">Reference proteome</keyword>
<proteinExistence type="predicted"/>
<dbReference type="Gene3D" id="3.30.559.10">
    <property type="entry name" value="Chloramphenicol acetyltransferase-like domain"/>
    <property type="match status" value="2"/>
</dbReference>
<dbReference type="OrthoDB" id="1862401at2759"/>